<dbReference type="HOGENOM" id="CLU_2017431_0_0_1"/>
<feature type="transmembrane region" description="Helical" evidence="2">
    <location>
        <begin position="25"/>
        <end position="45"/>
    </location>
</feature>
<evidence type="ECO:0000256" key="1">
    <source>
        <dbReference type="SAM" id="MobiDB-lite"/>
    </source>
</evidence>
<evidence type="ECO:0000313" key="3">
    <source>
        <dbReference type="EMBL" id="EKC33425.1"/>
    </source>
</evidence>
<keyword evidence="2" id="KW-0812">Transmembrane</keyword>
<sequence>MDDVTVHSRYISRDKFRVSTYQSQFIGVLVAFCIVLGASTAYFTMKRIKKYKEKQHVENQSKASPKQRQDEQPNVYTNETLDIDYQELGELKKPEIYDTTEESYPARTAAIITCSTDIVTTIT</sequence>
<feature type="compositionally biased region" description="Polar residues" evidence="1">
    <location>
        <begin position="60"/>
        <end position="77"/>
    </location>
</feature>
<dbReference type="EMBL" id="JH818556">
    <property type="protein sequence ID" value="EKC33425.1"/>
    <property type="molecule type" value="Genomic_DNA"/>
</dbReference>
<evidence type="ECO:0000256" key="2">
    <source>
        <dbReference type="SAM" id="Phobius"/>
    </source>
</evidence>
<organism evidence="3">
    <name type="scientific">Magallana gigas</name>
    <name type="common">Pacific oyster</name>
    <name type="synonym">Crassostrea gigas</name>
    <dbReference type="NCBI Taxonomy" id="29159"/>
    <lineage>
        <taxon>Eukaryota</taxon>
        <taxon>Metazoa</taxon>
        <taxon>Spiralia</taxon>
        <taxon>Lophotrochozoa</taxon>
        <taxon>Mollusca</taxon>
        <taxon>Bivalvia</taxon>
        <taxon>Autobranchia</taxon>
        <taxon>Pteriomorphia</taxon>
        <taxon>Ostreida</taxon>
        <taxon>Ostreoidea</taxon>
        <taxon>Ostreidae</taxon>
        <taxon>Magallana</taxon>
    </lineage>
</organism>
<reference evidence="3" key="1">
    <citation type="journal article" date="2012" name="Nature">
        <title>The oyster genome reveals stress adaptation and complexity of shell formation.</title>
        <authorList>
            <person name="Zhang G."/>
            <person name="Fang X."/>
            <person name="Guo X."/>
            <person name="Li L."/>
            <person name="Luo R."/>
            <person name="Xu F."/>
            <person name="Yang P."/>
            <person name="Zhang L."/>
            <person name="Wang X."/>
            <person name="Qi H."/>
            <person name="Xiong Z."/>
            <person name="Que H."/>
            <person name="Xie Y."/>
            <person name="Holland P.W."/>
            <person name="Paps J."/>
            <person name="Zhu Y."/>
            <person name="Wu F."/>
            <person name="Chen Y."/>
            <person name="Wang J."/>
            <person name="Peng C."/>
            <person name="Meng J."/>
            <person name="Yang L."/>
            <person name="Liu J."/>
            <person name="Wen B."/>
            <person name="Zhang N."/>
            <person name="Huang Z."/>
            <person name="Zhu Q."/>
            <person name="Feng Y."/>
            <person name="Mount A."/>
            <person name="Hedgecock D."/>
            <person name="Xu Z."/>
            <person name="Liu Y."/>
            <person name="Domazet-Loso T."/>
            <person name="Du Y."/>
            <person name="Sun X."/>
            <person name="Zhang S."/>
            <person name="Liu B."/>
            <person name="Cheng P."/>
            <person name="Jiang X."/>
            <person name="Li J."/>
            <person name="Fan D."/>
            <person name="Wang W."/>
            <person name="Fu W."/>
            <person name="Wang T."/>
            <person name="Wang B."/>
            <person name="Zhang J."/>
            <person name="Peng Z."/>
            <person name="Li Y."/>
            <person name="Li N."/>
            <person name="Wang J."/>
            <person name="Chen M."/>
            <person name="He Y."/>
            <person name="Tan F."/>
            <person name="Song X."/>
            <person name="Zheng Q."/>
            <person name="Huang R."/>
            <person name="Yang H."/>
            <person name="Du X."/>
            <person name="Chen L."/>
            <person name="Yang M."/>
            <person name="Gaffney P.M."/>
            <person name="Wang S."/>
            <person name="Luo L."/>
            <person name="She Z."/>
            <person name="Ming Y."/>
            <person name="Huang W."/>
            <person name="Zhang S."/>
            <person name="Huang B."/>
            <person name="Zhang Y."/>
            <person name="Qu T."/>
            <person name="Ni P."/>
            <person name="Miao G."/>
            <person name="Wang J."/>
            <person name="Wang Q."/>
            <person name="Steinberg C.E."/>
            <person name="Wang H."/>
            <person name="Li N."/>
            <person name="Qian L."/>
            <person name="Zhang G."/>
            <person name="Li Y."/>
            <person name="Yang H."/>
            <person name="Liu X."/>
            <person name="Wang J."/>
            <person name="Yin Y."/>
            <person name="Wang J."/>
        </authorList>
    </citation>
    <scope>NUCLEOTIDE SEQUENCE [LARGE SCALE GENOMIC DNA]</scope>
    <source>
        <strain evidence="3">05x7-T-G4-1.051#20</strain>
    </source>
</reference>
<accession>K1QWR9</accession>
<gene>
    <name evidence="3" type="ORF">CGI_10018245</name>
</gene>
<dbReference type="InParanoid" id="K1QWR9"/>
<keyword evidence="2" id="KW-0472">Membrane</keyword>
<dbReference type="AlphaFoldDB" id="K1QWR9"/>
<keyword evidence="2" id="KW-1133">Transmembrane helix</keyword>
<proteinExistence type="predicted"/>
<feature type="region of interest" description="Disordered" evidence="1">
    <location>
        <begin position="54"/>
        <end position="77"/>
    </location>
</feature>
<name>K1QWR9_MAGGI</name>
<protein>
    <submittedName>
        <fullName evidence="3">Uncharacterized protein</fullName>
    </submittedName>
</protein>